<evidence type="ECO:0000256" key="1">
    <source>
        <dbReference type="ARBA" id="ARBA00022723"/>
    </source>
</evidence>
<keyword evidence="2" id="KW-0378">Hydrolase</keyword>
<keyword evidence="3" id="KW-0408">Iron</keyword>
<organism evidence="6 7">
    <name type="scientific">Microlunatus parietis</name>
    <dbReference type="NCBI Taxonomy" id="682979"/>
    <lineage>
        <taxon>Bacteria</taxon>
        <taxon>Bacillati</taxon>
        <taxon>Actinomycetota</taxon>
        <taxon>Actinomycetes</taxon>
        <taxon>Propionibacteriales</taxon>
        <taxon>Propionibacteriaceae</taxon>
        <taxon>Microlunatus</taxon>
    </lineage>
</organism>
<comment type="similarity">
    <text evidence="4">Belongs to the cyclic nucleotide phosphodiesterase class-III family.</text>
</comment>
<evidence type="ECO:0000313" key="6">
    <source>
        <dbReference type="EMBL" id="NYE73265.1"/>
    </source>
</evidence>
<keyword evidence="1" id="KW-0479">Metal-binding</keyword>
<comment type="caution">
    <text evidence="6">The sequence shown here is derived from an EMBL/GenBank/DDBJ whole genome shotgun (WGS) entry which is preliminary data.</text>
</comment>
<dbReference type="EMBL" id="JACCBU010000001">
    <property type="protein sequence ID" value="NYE73265.1"/>
    <property type="molecule type" value="Genomic_DNA"/>
</dbReference>
<evidence type="ECO:0000256" key="4">
    <source>
        <dbReference type="ARBA" id="ARBA00025742"/>
    </source>
</evidence>
<sequence>MAGQPIRIAQLSDLHFGRHLPSVADALLDSLRELGPTMIAVCGDLTQRAREGEFRAARAFLDGLPSPALVVPGNHDLPGWRIWSRFTRPWRRWRRHIGTDPHAAVTCTADGVLAVGINTARKWGLHPDWSRGRVNARQLAGILAEFDRAGPADLRVVIAHHPFLLTPAGLRRGLVGRSALALRRLHRRADLLLGGHIHLAYSDVVDGMVVAQSGTAISDRLKGEPNSYNVIEVIGDDLTVETRHFDGTTFTAMIRHHYRRRDRHDWQVGDPGGPATPA</sequence>
<keyword evidence="7" id="KW-1185">Reference proteome</keyword>
<evidence type="ECO:0000256" key="2">
    <source>
        <dbReference type="ARBA" id="ARBA00022801"/>
    </source>
</evidence>
<evidence type="ECO:0000256" key="3">
    <source>
        <dbReference type="ARBA" id="ARBA00023004"/>
    </source>
</evidence>
<protein>
    <submittedName>
        <fullName evidence="6">3',5'-cyclic AMP phosphodiesterase CpdA</fullName>
    </submittedName>
</protein>
<dbReference type="GO" id="GO:0046872">
    <property type="term" value="F:metal ion binding"/>
    <property type="evidence" value="ECO:0007669"/>
    <property type="project" value="UniProtKB-KW"/>
</dbReference>
<accession>A0A7Y9IAK3</accession>
<evidence type="ECO:0000313" key="7">
    <source>
        <dbReference type="Proteomes" id="UP000569914"/>
    </source>
</evidence>
<dbReference type="Pfam" id="PF00149">
    <property type="entry name" value="Metallophos"/>
    <property type="match status" value="1"/>
</dbReference>
<dbReference type="AlphaFoldDB" id="A0A7Y9IAK3"/>
<dbReference type="InterPro" id="IPR029052">
    <property type="entry name" value="Metallo-depent_PP-like"/>
</dbReference>
<dbReference type="GO" id="GO:0016787">
    <property type="term" value="F:hydrolase activity"/>
    <property type="evidence" value="ECO:0007669"/>
    <property type="project" value="UniProtKB-KW"/>
</dbReference>
<dbReference type="InterPro" id="IPR004843">
    <property type="entry name" value="Calcineurin-like_PHP"/>
</dbReference>
<feature type="domain" description="Calcineurin-like phosphoesterase" evidence="5">
    <location>
        <begin position="6"/>
        <end position="198"/>
    </location>
</feature>
<proteinExistence type="inferred from homology"/>
<dbReference type="PANTHER" id="PTHR42988:SF2">
    <property type="entry name" value="CYCLIC NUCLEOTIDE PHOSPHODIESTERASE CBUA0032-RELATED"/>
    <property type="match status" value="1"/>
</dbReference>
<evidence type="ECO:0000259" key="5">
    <source>
        <dbReference type="Pfam" id="PF00149"/>
    </source>
</evidence>
<name>A0A7Y9IAK3_9ACTN</name>
<dbReference type="Gene3D" id="3.60.21.10">
    <property type="match status" value="1"/>
</dbReference>
<gene>
    <name evidence="6" type="ORF">BKA15_004594</name>
</gene>
<reference evidence="6 7" key="1">
    <citation type="submission" date="2020-07" db="EMBL/GenBank/DDBJ databases">
        <title>Sequencing the genomes of 1000 actinobacteria strains.</title>
        <authorList>
            <person name="Klenk H.-P."/>
        </authorList>
    </citation>
    <scope>NUCLEOTIDE SEQUENCE [LARGE SCALE GENOMIC DNA]</scope>
    <source>
        <strain evidence="6 7">DSM 22083</strain>
    </source>
</reference>
<dbReference type="PANTHER" id="PTHR42988">
    <property type="entry name" value="PHOSPHOHYDROLASE"/>
    <property type="match status" value="1"/>
</dbReference>
<dbReference type="Proteomes" id="UP000569914">
    <property type="component" value="Unassembled WGS sequence"/>
</dbReference>
<dbReference type="SUPFAM" id="SSF56300">
    <property type="entry name" value="Metallo-dependent phosphatases"/>
    <property type="match status" value="1"/>
</dbReference>
<dbReference type="InterPro" id="IPR050884">
    <property type="entry name" value="CNP_phosphodiesterase-III"/>
</dbReference>
<dbReference type="RefSeq" id="WP_179754632.1">
    <property type="nucleotide sequence ID" value="NZ_JACCBU010000001.1"/>
</dbReference>